<reference evidence="1 2" key="1">
    <citation type="submission" date="2017-05" db="EMBL/GenBank/DDBJ databases">
        <authorList>
            <person name="Paudel S."/>
            <person name="Amoh N.Y."/>
            <person name="Buchser W.J."/>
            <person name="Forsyth M.H."/>
            <person name="Saha M.S."/>
            <person name="Stoner T.H."/>
            <person name="Garlena R.A."/>
            <person name="Russell D.A."/>
            <person name="Pope W.H."/>
            <person name="Jacobs-Sera D."/>
            <person name="Hatfull G.F."/>
        </authorList>
    </citation>
    <scope>NUCLEOTIDE SEQUENCE [LARGE SCALE GENOMIC DNA]</scope>
</reference>
<organism evidence="1 2">
    <name type="scientific">Mycobacterium phage Amohnition</name>
    <dbReference type="NCBI Taxonomy" id="2015874"/>
    <lineage>
        <taxon>Viruses</taxon>
        <taxon>Duplodnaviria</taxon>
        <taxon>Heunggongvirae</taxon>
        <taxon>Uroviricota</taxon>
        <taxon>Caudoviricetes</taxon>
        <taxon>Weiservirinae</taxon>
        <taxon>Amginevirus</taxon>
        <taxon>Amginevirus amohnition</taxon>
    </lineage>
</organism>
<dbReference type="EMBL" id="MF140398">
    <property type="protein sequence ID" value="ASR86359.1"/>
    <property type="molecule type" value="Genomic_DNA"/>
</dbReference>
<evidence type="ECO:0000313" key="1">
    <source>
        <dbReference type="EMBL" id="ASR86359.1"/>
    </source>
</evidence>
<dbReference type="RefSeq" id="YP_009951943.1">
    <property type="nucleotide sequence ID" value="NC_051606.1"/>
</dbReference>
<evidence type="ECO:0000313" key="2">
    <source>
        <dbReference type="Proteomes" id="UP000224432"/>
    </source>
</evidence>
<dbReference type="Proteomes" id="UP000224432">
    <property type="component" value="Segment"/>
</dbReference>
<dbReference type="KEGG" id="vg:60323386"/>
<name>A0A222ZPN7_9CAUD</name>
<proteinExistence type="predicted"/>
<accession>A0A222ZPN7</accession>
<protein>
    <submittedName>
        <fullName evidence="1">Uncharacterized protein</fullName>
    </submittedName>
</protein>
<keyword evidence="2" id="KW-1185">Reference proteome</keyword>
<dbReference type="GeneID" id="60323386"/>
<gene>
    <name evidence="1" type="primary">79</name>
    <name evidence="1" type="ORF">SEA_AMOHNITION_79</name>
</gene>
<sequence>MSALSVAEQFPARVDSNGRAWFRPARPAGVDMAQWGWTSQPGLAHRDYGPGPHVVVHTPTATAVKCGGPGACTACDHDRQANGLHPEGMCGGDCSGCVGDGEGGPTAAEAARNRAAAVVEAHLALKGLGSLW</sequence>